<sequence length="223" mass="24070">MLNEIAVENFTLVPAAMRAGAQRIELTGNLASGGLTPSKGVMAETLKYCHEHDMTVVAMDRPRGGDYYFNDIELKMMEADMFEMQALGVDAVIFGVLTRDNHLDADAMENLIAAAGGMDLVCNLAFDWIPRADQHAALDWLADHGFRRILTHGGLLDTNVVDNIPVLKETAAWAQGKIEVMPGGGVNDGNKEQVTSAMGVNQAHGTHLLGELVPAVPVHTRPL</sequence>
<dbReference type="SUPFAM" id="SSF110395">
    <property type="entry name" value="CutC-like"/>
    <property type="match status" value="1"/>
</dbReference>
<organism evidence="3 4">
    <name type="scientific">Lacticaseibacillus thailandensis DSM 22698 = JCM 13996</name>
    <dbReference type="NCBI Taxonomy" id="1423810"/>
    <lineage>
        <taxon>Bacteria</taxon>
        <taxon>Bacillati</taxon>
        <taxon>Bacillota</taxon>
        <taxon>Bacilli</taxon>
        <taxon>Lactobacillales</taxon>
        <taxon>Lactobacillaceae</taxon>
        <taxon>Lacticaseibacillus</taxon>
    </lineage>
</organism>
<reference evidence="3 4" key="1">
    <citation type="journal article" date="2015" name="Genome Announc.">
        <title>Expanding the biotechnology potential of lactobacilli through comparative genomics of 213 strains and associated genera.</title>
        <authorList>
            <person name="Sun Z."/>
            <person name="Harris H.M."/>
            <person name="McCann A."/>
            <person name="Guo C."/>
            <person name="Argimon S."/>
            <person name="Zhang W."/>
            <person name="Yang X."/>
            <person name="Jeffery I.B."/>
            <person name="Cooney J.C."/>
            <person name="Kagawa T.F."/>
            <person name="Liu W."/>
            <person name="Song Y."/>
            <person name="Salvetti E."/>
            <person name="Wrobel A."/>
            <person name="Rasinkangas P."/>
            <person name="Parkhill J."/>
            <person name="Rea M.C."/>
            <person name="O'Sullivan O."/>
            <person name="Ritari J."/>
            <person name="Douillard F.P."/>
            <person name="Paul Ross R."/>
            <person name="Yang R."/>
            <person name="Briner A.E."/>
            <person name="Felis G.E."/>
            <person name="de Vos W.M."/>
            <person name="Barrangou R."/>
            <person name="Klaenhammer T.R."/>
            <person name="Caufield P.W."/>
            <person name="Cui Y."/>
            <person name="Zhang H."/>
            <person name="O'Toole P.W."/>
        </authorList>
    </citation>
    <scope>NUCLEOTIDE SEQUENCE [LARGE SCALE GENOMIC DNA]</scope>
    <source>
        <strain evidence="3 4">DSM 22698</strain>
    </source>
</reference>
<dbReference type="Proteomes" id="UP000051789">
    <property type="component" value="Unassembled WGS sequence"/>
</dbReference>
<dbReference type="GO" id="GO:0005737">
    <property type="term" value="C:cytoplasm"/>
    <property type="evidence" value="ECO:0007669"/>
    <property type="project" value="UniProtKB-SubCell"/>
</dbReference>
<dbReference type="OrthoDB" id="9815677at2"/>
<dbReference type="PATRIC" id="fig|1423810.4.peg.23"/>
<name>A0A0R2CCM0_9LACO</name>
<keyword evidence="2" id="KW-0963">Cytoplasm</keyword>
<dbReference type="Pfam" id="PF03932">
    <property type="entry name" value="CutC"/>
    <property type="match status" value="1"/>
</dbReference>
<dbReference type="Gene3D" id="3.20.20.380">
    <property type="entry name" value="Copper homeostasis (CutC) domain"/>
    <property type="match status" value="1"/>
</dbReference>
<comment type="similarity">
    <text evidence="1 2">Belongs to the CutC family.</text>
</comment>
<dbReference type="InterPro" id="IPR005627">
    <property type="entry name" value="CutC-like"/>
</dbReference>
<accession>A0A0R2CCM0</accession>
<dbReference type="GO" id="GO:0005507">
    <property type="term" value="F:copper ion binding"/>
    <property type="evidence" value="ECO:0007669"/>
    <property type="project" value="TreeGrafter"/>
</dbReference>
<comment type="caution">
    <text evidence="2">Once thought to be involved in copper homeostasis, experiments in E.coli have shown this is not the case.</text>
</comment>
<dbReference type="HAMAP" id="MF_00795">
    <property type="entry name" value="CutC"/>
    <property type="match status" value="1"/>
</dbReference>
<evidence type="ECO:0000313" key="4">
    <source>
        <dbReference type="Proteomes" id="UP000051789"/>
    </source>
</evidence>
<evidence type="ECO:0000256" key="2">
    <source>
        <dbReference type="HAMAP-Rule" id="MF_00795"/>
    </source>
</evidence>
<evidence type="ECO:0000313" key="3">
    <source>
        <dbReference type="EMBL" id="KRM87748.1"/>
    </source>
</evidence>
<dbReference type="RefSeq" id="WP_054749149.1">
    <property type="nucleotide sequence ID" value="NZ_AYZK01000001.1"/>
</dbReference>
<dbReference type="STRING" id="1423810.FD19_GL000023"/>
<comment type="caution">
    <text evidence="3">The sequence shown here is derived from an EMBL/GenBank/DDBJ whole genome shotgun (WGS) entry which is preliminary data.</text>
</comment>
<dbReference type="PANTHER" id="PTHR12598">
    <property type="entry name" value="COPPER HOMEOSTASIS PROTEIN CUTC"/>
    <property type="match status" value="1"/>
</dbReference>
<dbReference type="EMBL" id="AYZK01000001">
    <property type="protein sequence ID" value="KRM87748.1"/>
    <property type="molecule type" value="Genomic_DNA"/>
</dbReference>
<keyword evidence="4" id="KW-1185">Reference proteome</keyword>
<dbReference type="AlphaFoldDB" id="A0A0R2CCM0"/>
<evidence type="ECO:0000256" key="1">
    <source>
        <dbReference type="ARBA" id="ARBA00007768"/>
    </source>
</evidence>
<protein>
    <recommendedName>
        <fullName evidence="2">PF03932 family protein CutC</fullName>
    </recommendedName>
</protein>
<dbReference type="InterPro" id="IPR036822">
    <property type="entry name" value="CutC-like_dom_sf"/>
</dbReference>
<comment type="subcellular location">
    <subcellularLocation>
        <location evidence="2">Cytoplasm</location>
    </subcellularLocation>
</comment>
<gene>
    <name evidence="2" type="primary">cutC</name>
    <name evidence="3" type="ORF">FD19_GL000023</name>
</gene>
<dbReference type="PANTHER" id="PTHR12598:SF0">
    <property type="entry name" value="COPPER HOMEOSTASIS PROTEIN CUTC HOMOLOG"/>
    <property type="match status" value="1"/>
</dbReference>
<proteinExistence type="inferred from homology"/>